<evidence type="ECO:0000313" key="2">
    <source>
        <dbReference type="EMBL" id="MCO5978263.1"/>
    </source>
</evidence>
<organism evidence="2 3">
    <name type="scientific">Ideonella oryzae</name>
    <dbReference type="NCBI Taxonomy" id="2937441"/>
    <lineage>
        <taxon>Bacteria</taxon>
        <taxon>Pseudomonadati</taxon>
        <taxon>Pseudomonadota</taxon>
        <taxon>Betaproteobacteria</taxon>
        <taxon>Burkholderiales</taxon>
        <taxon>Sphaerotilaceae</taxon>
        <taxon>Ideonella</taxon>
    </lineage>
</organism>
<name>A0ABT1BQ19_9BURK</name>
<dbReference type="InterPro" id="IPR018958">
    <property type="entry name" value="Knr4/Smi1-like_dom"/>
</dbReference>
<dbReference type="Pfam" id="PF09346">
    <property type="entry name" value="SMI1_KNR4"/>
    <property type="match status" value="1"/>
</dbReference>
<gene>
    <name evidence="2" type="ORF">M0L44_16310</name>
</gene>
<evidence type="ECO:0000259" key="1">
    <source>
        <dbReference type="SMART" id="SM00860"/>
    </source>
</evidence>
<dbReference type="SUPFAM" id="SSF160631">
    <property type="entry name" value="SMI1/KNR4-like"/>
    <property type="match status" value="1"/>
</dbReference>
<dbReference type="SMART" id="SM00860">
    <property type="entry name" value="SMI1_KNR4"/>
    <property type="match status" value="1"/>
</dbReference>
<dbReference type="Proteomes" id="UP001204851">
    <property type="component" value="Unassembled WGS sequence"/>
</dbReference>
<accession>A0ABT1BQ19</accession>
<dbReference type="EMBL" id="JAMXMC010000009">
    <property type="protein sequence ID" value="MCO5978263.1"/>
    <property type="molecule type" value="Genomic_DNA"/>
</dbReference>
<feature type="domain" description="Knr4/Smi1-like" evidence="1">
    <location>
        <begin position="32"/>
        <end position="181"/>
    </location>
</feature>
<dbReference type="RefSeq" id="WP_252770868.1">
    <property type="nucleotide sequence ID" value="NZ_JAMXMC010000009.1"/>
</dbReference>
<keyword evidence="3" id="KW-1185">Reference proteome</keyword>
<proteinExistence type="predicted"/>
<protein>
    <submittedName>
        <fullName evidence="2">SMI1/KNR4 family protein</fullName>
    </submittedName>
</protein>
<comment type="caution">
    <text evidence="2">The sequence shown here is derived from an EMBL/GenBank/DDBJ whole genome shotgun (WGS) entry which is preliminary data.</text>
</comment>
<sequence length="419" mass="46514">MNKRDRQRLGQRLQKMALALAPDLPNGGLNPPATEAEMAAAEEALGLPLPAGVRQLYGMANGMQHGTELLAGYRWLPLLDPEMLSLWRVAQQAAADPTMREIVREQRKNINEAGGAVFNTFALPRRVPVATLGGDECLVLDLNPAKAGKRGQVVAFDVSDDGTPAILAGDLPGLFLSVLKNWESGALQRDAEGVWGSTLPGLSVAQLLAGASPSRRLSDDELWARIEALWCRLCPELPNGGFRPGLTHEQIIAHRYTGPIYSRTMTPFLSWCQEPLYYRHDGMEREAPPLFAGMGRWMPYEEQRAFWVVQRTRCPLNGIANPIGIHEDGRRFVESIPLVRYTVTPDWKTRQEVAPSVEHYLERVYFAVTEGRIHWDGGTRQWRFTADGSVLDGPLDGGRTYESHMPEPTFDVNGRVISG</sequence>
<evidence type="ECO:0000313" key="3">
    <source>
        <dbReference type="Proteomes" id="UP001204851"/>
    </source>
</evidence>
<dbReference type="InterPro" id="IPR037883">
    <property type="entry name" value="Knr4/Smi1-like_sf"/>
</dbReference>
<reference evidence="2 3" key="1">
    <citation type="submission" date="2022-06" db="EMBL/GenBank/DDBJ databases">
        <title>Ideonella sp. NS12-5 Genome sequencing and assembly.</title>
        <authorList>
            <person name="Jung Y."/>
        </authorList>
    </citation>
    <scope>NUCLEOTIDE SEQUENCE [LARGE SCALE GENOMIC DNA]</scope>
    <source>
        <strain evidence="2 3">NS12-5</strain>
    </source>
</reference>